<comment type="caution">
    <text evidence="2">The sequence shown here is derived from an EMBL/GenBank/DDBJ whole genome shotgun (WGS) entry which is preliminary data.</text>
</comment>
<dbReference type="CDD" id="cd04301">
    <property type="entry name" value="NAT_SF"/>
    <property type="match status" value="1"/>
</dbReference>
<protein>
    <submittedName>
        <fullName evidence="2">Acetyltransferase (Gnat) family protein</fullName>
    </submittedName>
</protein>
<dbReference type="InterPro" id="IPR000182">
    <property type="entry name" value="GNAT_dom"/>
</dbReference>
<name>A0A0W8F790_9ZZZZ</name>
<dbReference type="Gene3D" id="3.40.630.30">
    <property type="match status" value="1"/>
</dbReference>
<dbReference type="PROSITE" id="PS51186">
    <property type="entry name" value="GNAT"/>
    <property type="match status" value="1"/>
</dbReference>
<dbReference type="Pfam" id="PF00583">
    <property type="entry name" value="Acetyltransf_1"/>
    <property type="match status" value="1"/>
</dbReference>
<dbReference type="SUPFAM" id="SSF55729">
    <property type="entry name" value="Acyl-CoA N-acyltransferases (Nat)"/>
    <property type="match status" value="1"/>
</dbReference>
<sequence>MLEIEELCPQGDERYALGVKKTDFIARYRMYDNWKVMVAEEEGQLIGWIGWTVKNTLGRPYVYLAEVIVHPDFRERGVAARLTAVAEDWARNARADHIYC</sequence>
<keyword evidence="2" id="KW-0808">Transferase</keyword>
<dbReference type="AlphaFoldDB" id="A0A0W8F790"/>
<dbReference type="EMBL" id="LNQE01001483">
    <property type="protein sequence ID" value="KUG16721.1"/>
    <property type="molecule type" value="Genomic_DNA"/>
</dbReference>
<evidence type="ECO:0000259" key="1">
    <source>
        <dbReference type="PROSITE" id="PS51186"/>
    </source>
</evidence>
<accession>A0A0W8F790</accession>
<reference evidence="2" key="1">
    <citation type="journal article" date="2015" name="Proc. Natl. Acad. Sci. U.S.A.">
        <title>Networks of energetic and metabolic interactions define dynamics in microbial communities.</title>
        <authorList>
            <person name="Embree M."/>
            <person name="Liu J.K."/>
            <person name="Al-Bassam M.M."/>
            <person name="Zengler K."/>
        </authorList>
    </citation>
    <scope>NUCLEOTIDE SEQUENCE</scope>
</reference>
<gene>
    <name evidence="2" type="ORF">ASZ90_013631</name>
</gene>
<dbReference type="InterPro" id="IPR016181">
    <property type="entry name" value="Acyl_CoA_acyltransferase"/>
</dbReference>
<organism evidence="2">
    <name type="scientific">hydrocarbon metagenome</name>
    <dbReference type="NCBI Taxonomy" id="938273"/>
    <lineage>
        <taxon>unclassified sequences</taxon>
        <taxon>metagenomes</taxon>
        <taxon>ecological metagenomes</taxon>
    </lineage>
</organism>
<feature type="domain" description="N-acetyltransferase" evidence="1">
    <location>
        <begin position="1"/>
        <end position="100"/>
    </location>
</feature>
<evidence type="ECO:0000313" key="2">
    <source>
        <dbReference type="EMBL" id="KUG16721.1"/>
    </source>
</evidence>
<proteinExistence type="predicted"/>
<dbReference type="GO" id="GO:0016747">
    <property type="term" value="F:acyltransferase activity, transferring groups other than amino-acyl groups"/>
    <property type="evidence" value="ECO:0007669"/>
    <property type="project" value="InterPro"/>
</dbReference>